<dbReference type="SUPFAM" id="SSF52518">
    <property type="entry name" value="Thiamin diphosphate-binding fold (THDP-binding)"/>
    <property type="match status" value="2"/>
</dbReference>
<dbReference type="InterPro" id="IPR012000">
    <property type="entry name" value="Thiamin_PyroP_enz_cen_dom"/>
</dbReference>
<dbReference type="CDD" id="cd07035">
    <property type="entry name" value="TPP_PYR_POX_like"/>
    <property type="match status" value="1"/>
</dbReference>
<dbReference type="GO" id="GO:0005948">
    <property type="term" value="C:acetolactate synthase complex"/>
    <property type="evidence" value="ECO:0007669"/>
    <property type="project" value="TreeGrafter"/>
</dbReference>
<dbReference type="Proteomes" id="UP000321525">
    <property type="component" value="Unassembled WGS sequence"/>
</dbReference>
<comment type="similarity">
    <text evidence="1 3">Belongs to the TPP enzyme family.</text>
</comment>
<protein>
    <submittedName>
        <fullName evidence="8">Acetolactate synthase large subunit</fullName>
    </submittedName>
</protein>
<comment type="caution">
    <text evidence="8">The sequence shown here is derived from an EMBL/GenBank/DDBJ whole genome shotgun (WGS) entry which is preliminary data.</text>
</comment>
<dbReference type="EMBL" id="VOLQ01000047">
    <property type="protein sequence ID" value="TWX63263.1"/>
    <property type="molecule type" value="Genomic_DNA"/>
</dbReference>
<dbReference type="OrthoDB" id="9785953at2"/>
<evidence type="ECO:0000313" key="8">
    <source>
        <dbReference type="EMBL" id="TWX63263.1"/>
    </source>
</evidence>
<evidence type="ECO:0000313" key="10">
    <source>
        <dbReference type="Proteomes" id="UP000321917"/>
    </source>
</evidence>
<evidence type="ECO:0000313" key="7">
    <source>
        <dbReference type="EMBL" id="TWX54483.1"/>
    </source>
</evidence>
<dbReference type="GO" id="GO:0050660">
    <property type="term" value="F:flavin adenine dinucleotide binding"/>
    <property type="evidence" value="ECO:0007669"/>
    <property type="project" value="TreeGrafter"/>
</dbReference>
<evidence type="ECO:0000256" key="3">
    <source>
        <dbReference type="RuleBase" id="RU362132"/>
    </source>
</evidence>
<dbReference type="FunFam" id="3.40.50.970:FF:000007">
    <property type="entry name" value="Acetolactate synthase"/>
    <property type="match status" value="1"/>
</dbReference>
<organism evidence="8 10">
    <name type="scientific">Colwellia hornerae</name>
    <dbReference type="NCBI Taxonomy" id="89402"/>
    <lineage>
        <taxon>Bacteria</taxon>
        <taxon>Pseudomonadati</taxon>
        <taxon>Pseudomonadota</taxon>
        <taxon>Gammaproteobacteria</taxon>
        <taxon>Alteromonadales</taxon>
        <taxon>Colwelliaceae</taxon>
        <taxon>Colwellia</taxon>
    </lineage>
</organism>
<sequence length="552" mass="60358">MSENDKIKASDLFVQALVAEGVDHIFAVPGEENLDMLESLRKSPIKLVLTRHEQGAGFMAATYGRLTNKAGVCMATLGPGATNLATPAAYAHLGGMPLIMITGQKPIKKSKQGQFQIIDVVGLFDPICKMSKQIVHGNTIPSLVREAFRLSEEERPGAVLLELPEDIAAEDCTAGVMTPHKRHYAGPNDVALEEAVTLIKAAKMPLILIGAGANRQNVREAMCDLVHTTRIPFFDTQMGKGVVDERSSLFLGTAALSSGDYLHCAIERADLIINIGHDVIEKPPFFMEQGGKKVIHVNYKSAKVDQVYFPQSEIIGDLAASVTALKNKLAGEVKFDRSYFDKVKLAIDEHLEEGADDNRFPIIPQRFVADIRKVMGEKDIIALDNGMYKLWFARNYKAYQPNTVLLDNALATMGAGLPSGMMAAMLNPDRRVMAICGDGGFMMNSQELETAIRLGLNLVITVLNDNSYGMIRWKQASSGFADWGLEFNNPDFVKYAESYGATGHRVTSAEDIIATYEKAFSTGGVHLVELPVDYSENQKVLIDELAAKVCLI</sequence>
<dbReference type="Pfam" id="PF00205">
    <property type="entry name" value="TPP_enzyme_M"/>
    <property type="match status" value="1"/>
</dbReference>
<feature type="domain" description="Thiamine pyrophosphate enzyme TPP-binding" evidence="5">
    <location>
        <begin position="384"/>
        <end position="529"/>
    </location>
</feature>
<dbReference type="EMBL" id="VOLR01000035">
    <property type="protein sequence ID" value="TWX54483.1"/>
    <property type="molecule type" value="Genomic_DNA"/>
</dbReference>
<keyword evidence="9" id="KW-1185">Reference proteome</keyword>
<evidence type="ECO:0000313" key="9">
    <source>
        <dbReference type="Proteomes" id="UP000321525"/>
    </source>
</evidence>
<gene>
    <name evidence="7" type="ORF">ESZ26_17580</name>
    <name evidence="8" type="ORF">ESZ27_17165</name>
</gene>
<dbReference type="Proteomes" id="UP000321917">
    <property type="component" value="Unassembled WGS sequence"/>
</dbReference>
<dbReference type="CDD" id="cd02010">
    <property type="entry name" value="TPP_ALS"/>
    <property type="match status" value="1"/>
</dbReference>
<feature type="domain" description="Thiamine pyrophosphate enzyme central" evidence="4">
    <location>
        <begin position="192"/>
        <end position="325"/>
    </location>
</feature>
<dbReference type="SUPFAM" id="SSF52467">
    <property type="entry name" value="DHS-like NAD/FAD-binding domain"/>
    <property type="match status" value="1"/>
</dbReference>
<evidence type="ECO:0000256" key="1">
    <source>
        <dbReference type="ARBA" id="ARBA00007812"/>
    </source>
</evidence>
<dbReference type="AlphaFoldDB" id="A0A5C6Q344"/>
<feature type="domain" description="Thiamine pyrophosphate enzyme N-terminal TPP-binding" evidence="6">
    <location>
        <begin position="8"/>
        <end position="121"/>
    </location>
</feature>
<dbReference type="InterPro" id="IPR011766">
    <property type="entry name" value="TPP_enzyme_TPP-bd"/>
</dbReference>
<evidence type="ECO:0000259" key="4">
    <source>
        <dbReference type="Pfam" id="PF00205"/>
    </source>
</evidence>
<dbReference type="Gene3D" id="3.40.50.1220">
    <property type="entry name" value="TPP-binding domain"/>
    <property type="match status" value="1"/>
</dbReference>
<dbReference type="Gene3D" id="3.40.50.970">
    <property type="match status" value="2"/>
</dbReference>
<dbReference type="InterPro" id="IPR012001">
    <property type="entry name" value="Thiamin_PyroP_enz_TPP-bd_dom"/>
</dbReference>
<keyword evidence="2 3" id="KW-0786">Thiamine pyrophosphate</keyword>
<dbReference type="GO" id="GO:0009097">
    <property type="term" value="P:isoleucine biosynthetic process"/>
    <property type="evidence" value="ECO:0007669"/>
    <property type="project" value="TreeGrafter"/>
</dbReference>
<dbReference type="GO" id="GO:0003984">
    <property type="term" value="F:acetolactate synthase activity"/>
    <property type="evidence" value="ECO:0007669"/>
    <property type="project" value="TreeGrafter"/>
</dbReference>
<dbReference type="InterPro" id="IPR029035">
    <property type="entry name" value="DHS-like_NAD/FAD-binding_dom"/>
</dbReference>
<proteinExistence type="inferred from homology"/>
<dbReference type="GO" id="GO:0009099">
    <property type="term" value="P:L-valine biosynthetic process"/>
    <property type="evidence" value="ECO:0007669"/>
    <property type="project" value="TreeGrafter"/>
</dbReference>
<evidence type="ECO:0000259" key="5">
    <source>
        <dbReference type="Pfam" id="PF02775"/>
    </source>
</evidence>
<dbReference type="Pfam" id="PF02776">
    <property type="entry name" value="TPP_enzyme_N"/>
    <property type="match status" value="1"/>
</dbReference>
<name>A0A5C6Q344_9GAMM</name>
<evidence type="ECO:0000259" key="6">
    <source>
        <dbReference type="Pfam" id="PF02776"/>
    </source>
</evidence>
<dbReference type="PANTHER" id="PTHR18968:SF129">
    <property type="entry name" value="ACETOLACTATE SYNTHASE"/>
    <property type="match status" value="1"/>
</dbReference>
<dbReference type="GO" id="GO:0030976">
    <property type="term" value="F:thiamine pyrophosphate binding"/>
    <property type="evidence" value="ECO:0007669"/>
    <property type="project" value="InterPro"/>
</dbReference>
<dbReference type="InterPro" id="IPR045229">
    <property type="entry name" value="TPP_enz"/>
</dbReference>
<evidence type="ECO:0000256" key="2">
    <source>
        <dbReference type="ARBA" id="ARBA00023052"/>
    </source>
</evidence>
<dbReference type="NCBIfam" id="NF006187">
    <property type="entry name" value="PRK08322.1"/>
    <property type="match status" value="1"/>
</dbReference>
<accession>A0A5C6Q344</accession>
<dbReference type="PANTHER" id="PTHR18968">
    <property type="entry name" value="THIAMINE PYROPHOSPHATE ENZYMES"/>
    <property type="match status" value="1"/>
</dbReference>
<dbReference type="Pfam" id="PF02775">
    <property type="entry name" value="TPP_enzyme_C"/>
    <property type="match status" value="1"/>
</dbReference>
<dbReference type="GO" id="GO:0000287">
    <property type="term" value="F:magnesium ion binding"/>
    <property type="evidence" value="ECO:0007669"/>
    <property type="project" value="InterPro"/>
</dbReference>
<reference evidence="8 10" key="1">
    <citation type="submission" date="2019-07" db="EMBL/GenBank/DDBJ databases">
        <title>Genomes of sea-ice associated Colwellia species.</title>
        <authorList>
            <person name="Bowman J.P."/>
        </authorList>
    </citation>
    <scope>NUCLEOTIDE SEQUENCE [LARGE SCALE GENOMIC DNA]</scope>
    <source>
        <strain evidence="7 9">ACAM 607</strain>
        <strain evidence="8 10">IC036</strain>
    </source>
</reference>
<dbReference type="InterPro" id="IPR029061">
    <property type="entry name" value="THDP-binding"/>
</dbReference>